<reference evidence="1 4" key="2">
    <citation type="submission" date="2020-08" db="EMBL/GenBank/DDBJ databases">
        <title>Genomic Encyclopedia of Type Strains, Phase III (KMG-III): the genomes of soil and plant-associated and newly described type strains.</title>
        <authorList>
            <person name="Whitman W."/>
        </authorList>
    </citation>
    <scope>NUCLEOTIDE SEQUENCE [LARGE SCALE GENOMIC DNA]</scope>
    <source>
        <strain evidence="1 4">CECT 7753</strain>
    </source>
</reference>
<organism evidence="1 4">
    <name type="scientific">Pseudoduganella umbonata</name>
    <dbReference type="NCBI Taxonomy" id="864828"/>
    <lineage>
        <taxon>Bacteria</taxon>
        <taxon>Pseudomonadati</taxon>
        <taxon>Pseudomonadota</taxon>
        <taxon>Betaproteobacteria</taxon>
        <taxon>Burkholderiales</taxon>
        <taxon>Oxalobacteraceae</taxon>
        <taxon>Telluria group</taxon>
        <taxon>Pseudoduganella</taxon>
    </lineage>
</organism>
<dbReference type="EMBL" id="CP040017">
    <property type="protein sequence ID" value="QCP13806.1"/>
    <property type="molecule type" value="Genomic_DNA"/>
</dbReference>
<dbReference type="Proteomes" id="UP000298763">
    <property type="component" value="Chromosome"/>
</dbReference>
<dbReference type="AlphaFoldDB" id="A0A4P8HWN3"/>
<evidence type="ECO:0000313" key="1">
    <source>
        <dbReference type="EMBL" id="MBB3223280.1"/>
    </source>
</evidence>
<proteinExistence type="predicted"/>
<name>A0A4P8HWN3_9BURK</name>
<evidence type="ECO:0000313" key="2">
    <source>
        <dbReference type="EMBL" id="QCP13806.1"/>
    </source>
</evidence>
<gene>
    <name evidence="2" type="ORF">FCL38_27770</name>
    <name evidence="1" type="ORF">FHS02_004123</name>
</gene>
<reference evidence="2 3" key="1">
    <citation type="submission" date="2019-05" db="EMBL/GenBank/DDBJ databases">
        <title>Draft Genome Sequences of Six Type Strains of the Genus Massilia.</title>
        <authorList>
            <person name="Miess H."/>
            <person name="Frediansyhah A."/>
            <person name="Gross H."/>
        </authorList>
    </citation>
    <scope>NUCLEOTIDE SEQUENCE [LARGE SCALE GENOMIC DNA]</scope>
    <source>
        <strain evidence="2 3">DSMZ 26121</strain>
    </source>
</reference>
<protein>
    <submittedName>
        <fullName evidence="1">Uncharacterized protein</fullName>
    </submittedName>
</protein>
<accession>A0A4P8HWN3</accession>
<sequence length="59" mass="6210">MSKPARPSASRHTCAAVATHRCANGLAAEQGVNARGDMVWSLPYANMAAARRAGLNDKE</sequence>
<evidence type="ECO:0000313" key="4">
    <source>
        <dbReference type="Proteomes" id="UP000584325"/>
    </source>
</evidence>
<keyword evidence="3" id="KW-1185">Reference proteome</keyword>
<dbReference type="RefSeq" id="WP_137316584.1">
    <property type="nucleotide sequence ID" value="NZ_CP040017.1"/>
</dbReference>
<dbReference type="EMBL" id="JACHXS010000008">
    <property type="protein sequence ID" value="MBB3223280.1"/>
    <property type="molecule type" value="Genomic_DNA"/>
</dbReference>
<dbReference type="Proteomes" id="UP000584325">
    <property type="component" value="Unassembled WGS sequence"/>
</dbReference>
<evidence type="ECO:0000313" key="3">
    <source>
        <dbReference type="Proteomes" id="UP000298763"/>
    </source>
</evidence>